<sequence length="304" mass="35306">MLSNFQTKVSVIIVTWNNERDIIRCVDSILKYEHDIEIIVVDNNSQDNTVNVLKNKKEKGLIILELKNNIGFAAANNEGLKYAHGEYILYLNPDTQFIESGLNELTNQLNDRVGLVGCQLLNPDKSYQPSTYMFDNPVNIVIEQFRLGKLLPKVMAKKYAPYLNRIDKNVEVDWLVGAFLLISKRDCLRIGGFSTDYFMYAEDMDIAFKVHKLQKKVLFSPDFKIVHVGGNSERQDVSSSKKEKMFLSRKVFSNKYGYNNIRIFYWCYLIKFLLFSLMGLASGKYKKRGQEYRRTLNILKKIEE</sequence>
<gene>
    <name evidence="6" type="ORF">LPJSA22_01133</name>
</gene>
<comment type="similarity">
    <text evidence="2">Belongs to the glycosyltransferase 2 family.</text>
</comment>
<dbReference type="CDD" id="cd04186">
    <property type="entry name" value="GT_2_like_c"/>
    <property type="match status" value="1"/>
</dbReference>
<evidence type="ECO:0000256" key="1">
    <source>
        <dbReference type="ARBA" id="ARBA00004776"/>
    </source>
</evidence>
<dbReference type="Proteomes" id="UP000094892">
    <property type="component" value="Unassembled WGS sequence"/>
</dbReference>
<keyword evidence="3" id="KW-0328">Glycosyltransferase</keyword>
<evidence type="ECO:0000256" key="3">
    <source>
        <dbReference type="ARBA" id="ARBA00022676"/>
    </source>
</evidence>
<dbReference type="InterPro" id="IPR001173">
    <property type="entry name" value="Glyco_trans_2-like"/>
</dbReference>
<accession>A0A1E3KSZ8</accession>
<proteinExistence type="inferred from homology"/>
<dbReference type="Gene3D" id="3.90.550.10">
    <property type="entry name" value="Spore Coat Polysaccharide Biosynthesis Protein SpsA, Chain A"/>
    <property type="match status" value="1"/>
</dbReference>
<comment type="caution">
    <text evidence="6">The sequence shown here is derived from an EMBL/GenBank/DDBJ whole genome shotgun (WGS) entry which is preliminary data.</text>
</comment>
<dbReference type="EMBL" id="MCOL01000001">
    <property type="protein sequence ID" value="ODO61176.1"/>
    <property type="molecule type" value="Genomic_DNA"/>
</dbReference>
<dbReference type="SUPFAM" id="SSF53448">
    <property type="entry name" value="Nucleotide-diphospho-sugar transferases"/>
    <property type="match status" value="1"/>
</dbReference>
<dbReference type="AlphaFoldDB" id="A0A1E3KSZ8"/>
<comment type="pathway">
    <text evidence="1">Cell wall biogenesis; cell wall polysaccharide biosynthesis.</text>
</comment>
<dbReference type="Pfam" id="PF00535">
    <property type="entry name" value="Glycos_transf_2"/>
    <property type="match status" value="1"/>
</dbReference>
<feature type="domain" description="Glycosyltransferase 2-like" evidence="5">
    <location>
        <begin position="10"/>
        <end position="124"/>
    </location>
</feature>
<dbReference type="InterPro" id="IPR029044">
    <property type="entry name" value="Nucleotide-diphossugar_trans"/>
</dbReference>
<name>A0A1E3KSZ8_LACPN</name>
<evidence type="ECO:0000256" key="2">
    <source>
        <dbReference type="ARBA" id="ARBA00006739"/>
    </source>
</evidence>
<evidence type="ECO:0000313" key="7">
    <source>
        <dbReference type="Proteomes" id="UP000094892"/>
    </source>
</evidence>
<evidence type="ECO:0000259" key="5">
    <source>
        <dbReference type="Pfam" id="PF00535"/>
    </source>
</evidence>
<evidence type="ECO:0000256" key="4">
    <source>
        <dbReference type="ARBA" id="ARBA00022679"/>
    </source>
</evidence>
<dbReference type="PATRIC" id="fig|1590.199.peg.191"/>
<dbReference type="PANTHER" id="PTHR43179">
    <property type="entry name" value="RHAMNOSYLTRANSFERASE WBBL"/>
    <property type="match status" value="1"/>
</dbReference>
<dbReference type="PANTHER" id="PTHR43179:SF12">
    <property type="entry name" value="GALACTOFURANOSYLTRANSFERASE GLFT2"/>
    <property type="match status" value="1"/>
</dbReference>
<reference evidence="6 7" key="1">
    <citation type="submission" date="2016-08" db="EMBL/GenBank/DDBJ databases">
        <title>Genome sequencing of Lactobacillus plantarum JSA22, isolated from fermented soybean paste.</title>
        <authorList>
            <person name="Choi H.S."/>
        </authorList>
    </citation>
    <scope>NUCLEOTIDE SEQUENCE [LARGE SCALE GENOMIC DNA]</scope>
    <source>
        <strain evidence="6 7">JSA22</strain>
    </source>
</reference>
<dbReference type="GO" id="GO:0016757">
    <property type="term" value="F:glycosyltransferase activity"/>
    <property type="evidence" value="ECO:0007669"/>
    <property type="project" value="UniProtKB-KW"/>
</dbReference>
<evidence type="ECO:0000313" key="6">
    <source>
        <dbReference type="EMBL" id="ODO61176.1"/>
    </source>
</evidence>
<dbReference type="RefSeq" id="WP_063485818.1">
    <property type="nucleotide sequence ID" value="NZ_AP028153.1"/>
</dbReference>
<organism evidence="6 7">
    <name type="scientific">Lactiplantibacillus plantarum</name>
    <name type="common">Lactobacillus plantarum</name>
    <dbReference type="NCBI Taxonomy" id="1590"/>
    <lineage>
        <taxon>Bacteria</taxon>
        <taxon>Bacillati</taxon>
        <taxon>Bacillota</taxon>
        <taxon>Bacilli</taxon>
        <taxon>Lactobacillales</taxon>
        <taxon>Lactobacillaceae</taxon>
        <taxon>Lactiplantibacillus</taxon>
    </lineage>
</organism>
<protein>
    <submittedName>
        <fullName evidence="6">Rhamnosyltransferase WbbL</fullName>
    </submittedName>
</protein>
<keyword evidence="4 6" id="KW-0808">Transferase</keyword>